<dbReference type="KEGG" id="blut:EW640_10270"/>
<evidence type="ECO:0000313" key="2">
    <source>
        <dbReference type="EMBL" id="QIN29620.1"/>
    </source>
</evidence>
<evidence type="ECO:0000313" key="3">
    <source>
        <dbReference type="Proteomes" id="UP000501518"/>
    </source>
</evidence>
<dbReference type="InterPro" id="IPR036291">
    <property type="entry name" value="NAD(P)-bd_dom_sf"/>
</dbReference>
<dbReference type="GO" id="GO:0044877">
    <property type="term" value="F:protein-containing complex binding"/>
    <property type="evidence" value="ECO:0007669"/>
    <property type="project" value="TreeGrafter"/>
</dbReference>
<dbReference type="Gene3D" id="3.40.50.720">
    <property type="entry name" value="NAD(P)-binding Rossmann-like Domain"/>
    <property type="match status" value="1"/>
</dbReference>
<dbReference type="PANTHER" id="PTHR12126">
    <property type="entry name" value="NADH-UBIQUINONE OXIDOREDUCTASE 39 KDA SUBUNIT-RELATED"/>
    <property type="match status" value="1"/>
</dbReference>
<dbReference type="Pfam" id="PF13460">
    <property type="entry name" value="NAD_binding_10"/>
    <property type="match status" value="1"/>
</dbReference>
<dbReference type="InterPro" id="IPR016040">
    <property type="entry name" value="NAD(P)-bd_dom"/>
</dbReference>
<dbReference type="PANTHER" id="PTHR12126:SF11">
    <property type="entry name" value="NADH DEHYDROGENASE [UBIQUINONE] 1 ALPHA SUBCOMPLEX SUBUNIT 9, MITOCHONDRIAL"/>
    <property type="match status" value="1"/>
</dbReference>
<evidence type="ECO:0000259" key="1">
    <source>
        <dbReference type="Pfam" id="PF13460"/>
    </source>
</evidence>
<reference evidence="2 3" key="1">
    <citation type="submission" date="2019-02" db="EMBL/GenBank/DDBJ databases">
        <title>Complete Genome Sequence and Methylome Analysis of Brevibacterium luteolum NEB1784.</title>
        <authorList>
            <person name="Fomenkov A."/>
            <person name="Roberts R.J."/>
        </authorList>
    </citation>
    <scope>NUCLEOTIDE SEQUENCE [LARGE SCALE GENOMIC DNA]</scope>
    <source>
        <strain evidence="2 3">NEB1784</strain>
    </source>
</reference>
<gene>
    <name evidence="2" type="ORF">EW640_10270</name>
</gene>
<organism evidence="2 3">
    <name type="scientific">Brevibacterium luteolum</name>
    <dbReference type="NCBI Taxonomy" id="199591"/>
    <lineage>
        <taxon>Bacteria</taxon>
        <taxon>Bacillati</taxon>
        <taxon>Actinomycetota</taxon>
        <taxon>Actinomycetes</taxon>
        <taxon>Micrococcales</taxon>
        <taxon>Brevibacteriaceae</taxon>
        <taxon>Brevibacterium</taxon>
    </lineage>
</organism>
<feature type="domain" description="NAD(P)-binding" evidence="1">
    <location>
        <begin position="7"/>
        <end position="176"/>
    </location>
</feature>
<proteinExistence type="predicted"/>
<dbReference type="Proteomes" id="UP000501518">
    <property type="component" value="Chromosome"/>
</dbReference>
<name>A0A6G8KYP4_9MICO</name>
<dbReference type="EMBL" id="CP035810">
    <property type="protein sequence ID" value="QIN29620.1"/>
    <property type="molecule type" value="Genomic_DNA"/>
</dbReference>
<dbReference type="AlphaFoldDB" id="A0A6G8KYP4"/>
<accession>A0A6G8KYP4</accession>
<dbReference type="InterPro" id="IPR051207">
    <property type="entry name" value="ComplexI_NDUFA9_subunit"/>
</dbReference>
<dbReference type="SUPFAM" id="SSF51735">
    <property type="entry name" value="NAD(P)-binding Rossmann-fold domains"/>
    <property type="match status" value="1"/>
</dbReference>
<dbReference type="RefSeq" id="WP_165884017.1">
    <property type="nucleotide sequence ID" value="NZ_CP035810.1"/>
</dbReference>
<sequence length="249" mass="26596">MKIAIIGATGTAGRATTHAAHQAGHQVTELSRATGVDLHTGAGLVEALRGADAVIDTSNPFPTNPDTDLVDTFRQTTTRVVEACRQAGVSRLVHLSICNIDNPAFDEFDYYLAKRAQEQVLATSGLEHVVVRSAQWMEFALNPGAVTQIENEVQVEDWLVQPIAVDEVARILVESVSGAVRDRQVAGPEQIRLPDLTRALLATRNDQRPVIATTPSLPALADGVLLAPTGAELVGPDVTAWTQTQVPMA</sequence>
<protein>
    <submittedName>
        <fullName evidence="2">NAD-dependent epimerase/dehydratase family protein</fullName>
    </submittedName>
</protein>